<evidence type="ECO:0000256" key="16">
    <source>
        <dbReference type="ARBA" id="ARBA00048914"/>
    </source>
</evidence>
<evidence type="ECO:0000256" key="3">
    <source>
        <dbReference type="ARBA" id="ARBA00004496"/>
    </source>
</evidence>
<evidence type="ECO:0000256" key="5">
    <source>
        <dbReference type="ARBA" id="ARBA00012518"/>
    </source>
</evidence>
<keyword evidence="14" id="KW-0131">Cell cycle</keyword>
<keyword evidence="13" id="KW-0560">Oxidoreductase</keyword>
<keyword evidence="10" id="KW-0521">NADP</keyword>
<evidence type="ECO:0000256" key="6">
    <source>
        <dbReference type="ARBA" id="ARBA00022490"/>
    </source>
</evidence>
<keyword evidence="9" id="KW-0274">FAD</keyword>
<evidence type="ECO:0000256" key="1">
    <source>
        <dbReference type="ARBA" id="ARBA00001974"/>
    </source>
</evidence>
<proteinExistence type="inferred from homology"/>
<dbReference type="InterPro" id="IPR006094">
    <property type="entry name" value="Oxid_FAD_bind_N"/>
</dbReference>
<dbReference type="Pfam" id="PF01565">
    <property type="entry name" value="FAD_binding_4"/>
    <property type="match status" value="1"/>
</dbReference>
<dbReference type="SUPFAM" id="SSF56194">
    <property type="entry name" value="Uridine diphospho-N-Acetylenolpyruvylglucosamine reductase, MurB, C-terminal domain"/>
    <property type="match status" value="1"/>
</dbReference>
<evidence type="ECO:0000256" key="13">
    <source>
        <dbReference type="ARBA" id="ARBA00023002"/>
    </source>
</evidence>
<dbReference type="GO" id="GO:0009252">
    <property type="term" value="P:peptidoglycan biosynthetic process"/>
    <property type="evidence" value="ECO:0007669"/>
    <property type="project" value="UniProtKB-UniPathway"/>
</dbReference>
<comment type="caution">
    <text evidence="18">The sequence shown here is derived from an EMBL/GenBank/DDBJ whole genome shotgun (WGS) entry which is preliminary data.</text>
</comment>
<dbReference type="Pfam" id="PF02873">
    <property type="entry name" value="MurB_C"/>
    <property type="match status" value="1"/>
</dbReference>
<evidence type="ECO:0000259" key="17">
    <source>
        <dbReference type="PROSITE" id="PS51387"/>
    </source>
</evidence>
<dbReference type="EC" id="1.3.1.98" evidence="5"/>
<dbReference type="InterPro" id="IPR036318">
    <property type="entry name" value="FAD-bd_PCMH-like_sf"/>
</dbReference>
<dbReference type="PROSITE" id="PS51387">
    <property type="entry name" value="FAD_PCMH"/>
    <property type="match status" value="1"/>
</dbReference>
<dbReference type="InterPro" id="IPR003170">
    <property type="entry name" value="MurB"/>
</dbReference>
<dbReference type="InterPro" id="IPR011601">
    <property type="entry name" value="MurB_C"/>
</dbReference>
<dbReference type="GO" id="GO:0051301">
    <property type="term" value="P:cell division"/>
    <property type="evidence" value="ECO:0007669"/>
    <property type="project" value="UniProtKB-KW"/>
</dbReference>
<dbReference type="GO" id="GO:0008360">
    <property type="term" value="P:regulation of cell shape"/>
    <property type="evidence" value="ECO:0007669"/>
    <property type="project" value="UniProtKB-KW"/>
</dbReference>
<dbReference type="AlphaFoldDB" id="X1NEF3"/>
<comment type="cofactor">
    <cofactor evidence="1">
        <name>FAD</name>
        <dbReference type="ChEBI" id="CHEBI:57692"/>
    </cofactor>
</comment>
<dbReference type="GO" id="GO:0005829">
    <property type="term" value="C:cytosol"/>
    <property type="evidence" value="ECO:0007669"/>
    <property type="project" value="TreeGrafter"/>
</dbReference>
<reference evidence="18" key="1">
    <citation type="journal article" date="2014" name="Front. Microbiol.">
        <title>High frequency of phylogenetically diverse reductive dehalogenase-homologous genes in deep subseafloor sedimentary metagenomes.</title>
        <authorList>
            <person name="Kawai M."/>
            <person name="Futagami T."/>
            <person name="Toyoda A."/>
            <person name="Takaki Y."/>
            <person name="Nishi S."/>
            <person name="Hori S."/>
            <person name="Arai W."/>
            <person name="Tsubouchi T."/>
            <person name="Morono Y."/>
            <person name="Uchiyama I."/>
            <person name="Ito T."/>
            <person name="Fujiyama A."/>
            <person name="Inagaki F."/>
            <person name="Takami H."/>
        </authorList>
    </citation>
    <scope>NUCLEOTIDE SEQUENCE</scope>
    <source>
        <strain evidence="18">Expedition CK06-06</strain>
    </source>
</reference>
<comment type="subcellular location">
    <subcellularLocation>
        <location evidence="3">Cytoplasm</location>
    </subcellularLocation>
</comment>
<evidence type="ECO:0000256" key="14">
    <source>
        <dbReference type="ARBA" id="ARBA00023306"/>
    </source>
</evidence>
<gene>
    <name evidence="18" type="ORF">S06H3_42846</name>
</gene>
<comment type="catalytic activity">
    <reaction evidence="16">
        <text>UDP-N-acetyl-alpha-D-muramate + NADP(+) = UDP-N-acetyl-3-O-(1-carboxyvinyl)-alpha-D-glucosamine + NADPH + H(+)</text>
        <dbReference type="Rhea" id="RHEA:12248"/>
        <dbReference type="ChEBI" id="CHEBI:15378"/>
        <dbReference type="ChEBI" id="CHEBI:57783"/>
        <dbReference type="ChEBI" id="CHEBI:58349"/>
        <dbReference type="ChEBI" id="CHEBI:68483"/>
        <dbReference type="ChEBI" id="CHEBI:70757"/>
        <dbReference type="EC" id="1.3.1.98"/>
    </reaction>
</comment>
<comment type="function">
    <text evidence="2">Cell wall formation.</text>
</comment>
<dbReference type="Gene3D" id="3.30.465.10">
    <property type="match status" value="1"/>
</dbReference>
<evidence type="ECO:0000313" key="18">
    <source>
        <dbReference type="EMBL" id="GAI41953.1"/>
    </source>
</evidence>
<evidence type="ECO:0000256" key="15">
    <source>
        <dbReference type="ARBA" id="ARBA00023316"/>
    </source>
</evidence>
<dbReference type="InterPro" id="IPR036635">
    <property type="entry name" value="MurB_C_sf"/>
</dbReference>
<dbReference type="Gene3D" id="3.90.78.10">
    <property type="entry name" value="UDP-N-acetylenolpyruvoylglucosamine reductase, C-terminal domain"/>
    <property type="match status" value="1"/>
</dbReference>
<dbReference type="SUPFAM" id="SSF56176">
    <property type="entry name" value="FAD-binding/transporter-associated domain-like"/>
    <property type="match status" value="1"/>
</dbReference>
<sequence length="226" mass="25362">TNILASDHDFQHVISMRKFERTLTFRGCYLHVYAGCPVRQVALECASQGLSGMEFLIGIPGLLGGAITMNAGYFGHDISQRLDEITFLTVDGELLSINDFKFKRRYCSVQEMEGAIVAGKFRLDKSCEAEVRGVLEEYTQRRKATQPLGHPSAGGIFKNHSLLPKILPYLEKTRIGDAEICMSAPNWILNKGKATFNDVMQLIRNLQTLAKERLNENLELEIKVLP</sequence>
<dbReference type="EMBL" id="BARV01026526">
    <property type="protein sequence ID" value="GAI41953.1"/>
    <property type="molecule type" value="Genomic_DNA"/>
</dbReference>
<evidence type="ECO:0000256" key="7">
    <source>
        <dbReference type="ARBA" id="ARBA00022618"/>
    </source>
</evidence>
<keyword evidence="12" id="KW-0573">Peptidoglycan synthesis</keyword>
<evidence type="ECO:0000256" key="8">
    <source>
        <dbReference type="ARBA" id="ARBA00022630"/>
    </source>
</evidence>
<dbReference type="UniPathway" id="UPA00219"/>
<feature type="non-terminal residue" evidence="18">
    <location>
        <position position="1"/>
    </location>
</feature>
<dbReference type="HAMAP" id="MF_00037">
    <property type="entry name" value="MurB"/>
    <property type="match status" value="1"/>
</dbReference>
<comment type="pathway">
    <text evidence="4">Cell wall biogenesis; peptidoglycan biosynthesis.</text>
</comment>
<keyword evidence="7" id="KW-0132">Cell division</keyword>
<keyword evidence="15" id="KW-0961">Cell wall biogenesis/degradation</keyword>
<dbReference type="PANTHER" id="PTHR21071:SF4">
    <property type="entry name" value="UDP-N-ACETYLENOLPYRUVOYLGLUCOSAMINE REDUCTASE"/>
    <property type="match status" value="1"/>
</dbReference>
<evidence type="ECO:0000256" key="2">
    <source>
        <dbReference type="ARBA" id="ARBA00003921"/>
    </source>
</evidence>
<accession>X1NEF3</accession>
<dbReference type="InterPro" id="IPR016169">
    <property type="entry name" value="FAD-bd_PCMH_sub2"/>
</dbReference>
<evidence type="ECO:0000256" key="11">
    <source>
        <dbReference type="ARBA" id="ARBA00022960"/>
    </source>
</evidence>
<keyword evidence="8" id="KW-0285">Flavoprotein</keyword>
<dbReference type="GO" id="GO:0008762">
    <property type="term" value="F:UDP-N-acetylmuramate dehydrogenase activity"/>
    <property type="evidence" value="ECO:0007669"/>
    <property type="project" value="UniProtKB-EC"/>
</dbReference>
<dbReference type="GO" id="GO:0071949">
    <property type="term" value="F:FAD binding"/>
    <property type="evidence" value="ECO:0007669"/>
    <property type="project" value="InterPro"/>
</dbReference>
<name>X1NEF3_9ZZZZ</name>
<evidence type="ECO:0000256" key="12">
    <source>
        <dbReference type="ARBA" id="ARBA00022984"/>
    </source>
</evidence>
<evidence type="ECO:0000256" key="9">
    <source>
        <dbReference type="ARBA" id="ARBA00022827"/>
    </source>
</evidence>
<dbReference type="PANTHER" id="PTHR21071">
    <property type="entry name" value="UDP-N-ACETYLENOLPYRUVOYLGLUCOSAMINE REDUCTASE"/>
    <property type="match status" value="1"/>
</dbReference>
<organism evidence="18">
    <name type="scientific">marine sediment metagenome</name>
    <dbReference type="NCBI Taxonomy" id="412755"/>
    <lineage>
        <taxon>unclassified sequences</taxon>
        <taxon>metagenomes</taxon>
        <taxon>ecological metagenomes</taxon>
    </lineage>
</organism>
<dbReference type="InterPro" id="IPR016166">
    <property type="entry name" value="FAD-bd_PCMH"/>
</dbReference>
<evidence type="ECO:0000256" key="4">
    <source>
        <dbReference type="ARBA" id="ARBA00004752"/>
    </source>
</evidence>
<keyword evidence="11" id="KW-0133">Cell shape</keyword>
<evidence type="ECO:0000256" key="10">
    <source>
        <dbReference type="ARBA" id="ARBA00022857"/>
    </source>
</evidence>
<feature type="domain" description="FAD-binding PCMH-type" evidence="17">
    <location>
        <begin position="1"/>
        <end position="145"/>
    </location>
</feature>
<dbReference type="GO" id="GO:0071555">
    <property type="term" value="P:cell wall organization"/>
    <property type="evidence" value="ECO:0007669"/>
    <property type="project" value="UniProtKB-KW"/>
</dbReference>
<keyword evidence="6" id="KW-0963">Cytoplasm</keyword>
<protein>
    <recommendedName>
        <fullName evidence="5">UDP-N-acetylmuramate dehydrogenase</fullName>
        <ecNumber evidence="5">1.3.1.98</ecNumber>
    </recommendedName>
</protein>